<evidence type="ECO:0008006" key="4">
    <source>
        <dbReference type="Google" id="ProtNLM"/>
    </source>
</evidence>
<name>A0ABP7WNI6_9SPHI</name>
<keyword evidence="1" id="KW-0472">Membrane</keyword>
<feature type="transmembrane region" description="Helical" evidence="1">
    <location>
        <begin position="12"/>
        <end position="32"/>
    </location>
</feature>
<reference evidence="3" key="1">
    <citation type="journal article" date="2019" name="Int. J. Syst. Evol. Microbiol.">
        <title>The Global Catalogue of Microorganisms (GCM) 10K type strain sequencing project: providing services to taxonomists for standard genome sequencing and annotation.</title>
        <authorList>
            <consortium name="The Broad Institute Genomics Platform"/>
            <consortium name="The Broad Institute Genome Sequencing Center for Infectious Disease"/>
            <person name="Wu L."/>
            <person name="Ma J."/>
        </authorList>
    </citation>
    <scope>NUCLEOTIDE SEQUENCE [LARGE SCALE GENOMIC DNA]</scope>
    <source>
        <strain evidence="3">JCM 17085</strain>
    </source>
</reference>
<keyword evidence="1" id="KW-0812">Transmembrane</keyword>
<dbReference type="RefSeq" id="WP_345102069.1">
    <property type="nucleotide sequence ID" value="NZ_BAABCV010000004.1"/>
</dbReference>
<organism evidence="2 3">
    <name type="scientific">Mucilaginibacter panaciglaebae</name>
    <dbReference type="NCBI Taxonomy" id="502331"/>
    <lineage>
        <taxon>Bacteria</taxon>
        <taxon>Pseudomonadati</taxon>
        <taxon>Bacteroidota</taxon>
        <taxon>Sphingobacteriia</taxon>
        <taxon>Sphingobacteriales</taxon>
        <taxon>Sphingobacteriaceae</taxon>
        <taxon>Mucilaginibacter</taxon>
    </lineage>
</organism>
<proteinExistence type="predicted"/>
<gene>
    <name evidence="2" type="ORF">GCM10022392_13330</name>
</gene>
<sequence length="90" mass="9768">MKNLFRRQNNTPLIILGVTGVAAAGAIAYLYLTDSGNNTRNKISDSLGDTIDKISHSLKDEFKNMASTFISDKTGVSRRAVKAVADHVSR</sequence>
<accession>A0ABP7WNI6</accession>
<protein>
    <recommendedName>
        <fullName evidence="4">YtxH-like protein</fullName>
    </recommendedName>
</protein>
<evidence type="ECO:0000313" key="2">
    <source>
        <dbReference type="EMBL" id="GAA4092446.1"/>
    </source>
</evidence>
<evidence type="ECO:0000256" key="1">
    <source>
        <dbReference type="SAM" id="Phobius"/>
    </source>
</evidence>
<keyword evidence="1" id="KW-1133">Transmembrane helix</keyword>
<dbReference type="EMBL" id="BAABCV010000004">
    <property type="protein sequence ID" value="GAA4092446.1"/>
    <property type="molecule type" value="Genomic_DNA"/>
</dbReference>
<dbReference type="Proteomes" id="UP001500841">
    <property type="component" value="Unassembled WGS sequence"/>
</dbReference>
<keyword evidence="3" id="KW-1185">Reference proteome</keyword>
<evidence type="ECO:0000313" key="3">
    <source>
        <dbReference type="Proteomes" id="UP001500841"/>
    </source>
</evidence>
<comment type="caution">
    <text evidence="2">The sequence shown here is derived from an EMBL/GenBank/DDBJ whole genome shotgun (WGS) entry which is preliminary data.</text>
</comment>